<dbReference type="RefSeq" id="WP_190927701.1">
    <property type="nucleotide sequence ID" value="NZ_JACXJA010000014.1"/>
</dbReference>
<accession>A0A927CAC2</accession>
<dbReference type="SUPFAM" id="SSF55729">
    <property type="entry name" value="Acyl-CoA N-acyltransferases (Nat)"/>
    <property type="match status" value="1"/>
</dbReference>
<evidence type="ECO:0000256" key="1">
    <source>
        <dbReference type="ARBA" id="ARBA00022679"/>
    </source>
</evidence>
<dbReference type="InterPro" id="IPR050680">
    <property type="entry name" value="YpeA/RimI_acetyltransf"/>
</dbReference>
<feature type="domain" description="N-acetyltransferase" evidence="3">
    <location>
        <begin position="11"/>
        <end position="177"/>
    </location>
</feature>
<evidence type="ECO:0000256" key="2">
    <source>
        <dbReference type="ARBA" id="ARBA00023315"/>
    </source>
</evidence>
<keyword evidence="5" id="KW-1185">Reference proteome</keyword>
<dbReference type="CDD" id="cd04301">
    <property type="entry name" value="NAT_SF"/>
    <property type="match status" value="1"/>
</dbReference>
<keyword evidence="1" id="KW-0808">Transferase</keyword>
<dbReference type="InterPro" id="IPR000182">
    <property type="entry name" value="GNAT_dom"/>
</dbReference>
<name>A0A927CAC2_9BACL</name>
<evidence type="ECO:0000313" key="4">
    <source>
        <dbReference type="EMBL" id="MBD2862626.1"/>
    </source>
</evidence>
<dbReference type="InterPro" id="IPR016181">
    <property type="entry name" value="Acyl_CoA_acyltransferase"/>
</dbReference>
<organism evidence="4 5">
    <name type="scientific">Paenibacillus oceani</name>
    <dbReference type="NCBI Taxonomy" id="2772510"/>
    <lineage>
        <taxon>Bacteria</taxon>
        <taxon>Bacillati</taxon>
        <taxon>Bacillota</taxon>
        <taxon>Bacilli</taxon>
        <taxon>Bacillales</taxon>
        <taxon>Paenibacillaceae</taxon>
        <taxon>Paenibacillus</taxon>
    </lineage>
</organism>
<dbReference type="PROSITE" id="PS51186">
    <property type="entry name" value="GNAT"/>
    <property type="match status" value="1"/>
</dbReference>
<sequence>MDNRLTERDSIEIRRLADCTFRQAVELWNQGFSGYYSDMSTTLEKFTARLGRESIRTDLSVAAFVNGEPAGFVMIALKEAGGVKIAWNGGTGVSPNQRGKGLAKLLMREAAEAIKESGASIAYLEVVQKNAGAIAAYESAGFRKCDGLIGAKLEGPLPASAVQADEAYRVRPAKLRELTALPFFRHDSAWNCQWFNRSDSEGIAVIDEQGAIGAYAIVRRSYGENGELAGAVLFHCTADPERPDRNRLARAAVAGAFGPADAACTRTTDNLSMSDPAVTEWLEEAGFKTIYTQYLMVADFSA</sequence>
<reference evidence="4" key="1">
    <citation type="submission" date="2020-09" db="EMBL/GenBank/DDBJ databases">
        <title>A novel bacterium of genus Paenibacillus, isolated from South China Sea.</title>
        <authorList>
            <person name="Huang H."/>
            <person name="Mo K."/>
            <person name="Hu Y."/>
        </authorList>
    </citation>
    <scope>NUCLEOTIDE SEQUENCE</scope>
    <source>
        <strain evidence="4">IB182363</strain>
    </source>
</reference>
<proteinExistence type="predicted"/>
<dbReference type="GO" id="GO:0016747">
    <property type="term" value="F:acyltransferase activity, transferring groups other than amino-acyl groups"/>
    <property type="evidence" value="ECO:0007669"/>
    <property type="project" value="InterPro"/>
</dbReference>
<keyword evidence="2" id="KW-0012">Acyltransferase</keyword>
<dbReference type="PANTHER" id="PTHR43420:SF47">
    <property type="entry name" value="N-ACETYLTRANSFERASE DOMAIN-CONTAINING PROTEIN"/>
    <property type="match status" value="1"/>
</dbReference>
<dbReference type="Pfam" id="PF00583">
    <property type="entry name" value="Acetyltransf_1"/>
    <property type="match status" value="1"/>
</dbReference>
<gene>
    <name evidence="4" type="ORF">IDH45_11585</name>
</gene>
<evidence type="ECO:0000313" key="5">
    <source>
        <dbReference type="Proteomes" id="UP000639396"/>
    </source>
</evidence>
<dbReference type="Gene3D" id="3.40.630.30">
    <property type="match status" value="1"/>
</dbReference>
<evidence type="ECO:0000259" key="3">
    <source>
        <dbReference type="PROSITE" id="PS51186"/>
    </source>
</evidence>
<dbReference type="EMBL" id="JACXJA010000014">
    <property type="protein sequence ID" value="MBD2862626.1"/>
    <property type="molecule type" value="Genomic_DNA"/>
</dbReference>
<protein>
    <submittedName>
        <fullName evidence="4">GNAT family N-acetyltransferase</fullName>
    </submittedName>
</protein>
<comment type="caution">
    <text evidence="4">The sequence shown here is derived from an EMBL/GenBank/DDBJ whole genome shotgun (WGS) entry which is preliminary data.</text>
</comment>
<dbReference type="PANTHER" id="PTHR43420">
    <property type="entry name" value="ACETYLTRANSFERASE"/>
    <property type="match status" value="1"/>
</dbReference>
<dbReference type="AlphaFoldDB" id="A0A927CAC2"/>
<dbReference type="Proteomes" id="UP000639396">
    <property type="component" value="Unassembled WGS sequence"/>
</dbReference>